<sequence>MAPLLDPRIETGTEAELDLSGEIVTVTVGRDEHTKRFLVHTSVICKRSKFFEKAMNGDWKEAQDKNIKFPEDDPEIFSIYVQLLYKGVLSTKKLLTSNTSEPSNVWRQEYAVLARVYVLAEMLMDVKSKNLVLDAMLSKAREEFEGVCYFPRLEMVKIIYEGTPSRSPARKFMVDCWSQITKGSGSLGTSSRDKIPKDFLCDLAITMLDLKADPNNGAKISTCDPTKYHEIDSDKAAE</sequence>
<dbReference type="OrthoDB" id="1022638at2759"/>
<protein>
    <recommendedName>
        <fullName evidence="1">BTB domain-containing protein</fullName>
    </recommendedName>
</protein>
<dbReference type="PANTHER" id="PTHR47843">
    <property type="entry name" value="BTB DOMAIN-CONTAINING PROTEIN-RELATED"/>
    <property type="match status" value="1"/>
</dbReference>
<dbReference type="InterPro" id="IPR000210">
    <property type="entry name" value="BTB/POZ_dom"/>
</dbReference>
<dbReference type="CDD" id="cd18186">
    <property type="entry name" value="BTB_POZ_ZBTB_KLHL-like"/>
    <property type="match status" value="1"/>
</dbReference>
<name>A0A6A6TQ71_9PLEO</name>
<dbReference type="SUPFAM" id="SSF54695">
    <property type="entry name" value="POZ domain"/>
    <property type="match status" value="1"/>
</dbReference>
<dbReference type="AlphaFoldDB" id="A0A6A6TQ71"/>
<dbReference type="Gene3D" id="3.30.710.10">
    <property type="entry name" value="Potassium Channel Kv1.1, Chain A"/>
    <property type="match status" value="1"/>
</dbReference>
<gene>
    <name evidence="2" type="ORF">K491DRAFT_711638</name>
</gene>
<evidence type="ECO:0000313" key="2">
    <source>
        <dbReference type="EMBL" id="KAF2660744.1"/>
    </source>
</evidence>
<dbReference type="Pfam" id="PF00651">
    <property type="entry name" value="BTB"/>
    <property type="match status" value="1"/>
</dbReference>
<evidence type="ECO:0000259" key="1">
    <source>
        <dbReference type="PROSITE" id="PS50097"/>
    </source>
</evidence>
<dbReference type="InterPro" id="IPR011333">
    <property type="entry name" value="SKP1/BTB/POZ_sf"/>
</dbReference>
<organism evidence="2 3">
    <name type="scientific">Lophiostoma macrostomum CBS 122681</name>
    <dbReference type="NCBI Taxonomy" id="1314788"/>
    <lineage>
        <taxon>Eukaryota</taxon>
        <taxon>Fungi</taxon>
        <taxon>Dikarya</taxon>
        <taxon>Ascomycota</taxon>
        <taxon>Pezizomycotina</taxon>
        <taxon>Dothideomycetes</taxon>
        <taxon>Pleosporomycetidae</taxon>
        <taxon>Pleosporales</taxon>
        <taxon>Lophiostomataceae</taxon>
        <taxon>Lophiostoma</taxon>
    </lineage>
</organism>
<dbReference type="Proteomes" id="UP000799324">
    <property type="component" value="Unassembled WGS sequence"/>
</dbReference>
<dbReference type="PROSITE" id="PS50097">
    <property type="entry name" value="BTB"/>
    <property type="match status" value="1"/>
</dbReference>
<dbReference type="PANTHER" id="PTHR47843:SF2">
    <property type="entry name" value="BTB DOMAIN-CONTAINING PROTEIN"/>
    <property type="match status" value="1"/>
</dbReference>
<feature type="domain" description="BTB" evidence="1">
    <location>
        <begin position="22"/>
        <end position="93"/>
    </location>
</feature>
<reference evidence="2" key="1">
    <citation type="journal article" date="2020" name="Stud. Mycol.">
        <title>101 Dothideomycetes genomes: a test case for predicting lifestyles and emergence of pathogens.</title>
        <authorList>
            <person name="Haridas S."/>
            <person name="Albert R."/>
            <person name="Binder M."/>
            <person name="Bloem J."/>
            <person name="Labutti K."/>
            <person name="Salamov A."/>
            <person name="Andreopoulos B."/>
            <person name="Baker S."/>
            <person name="Barry K."/>
            <person name="Bills G."/>
            <person name="Bluhm B."/>
            <person name="Cannon C."/>
            <person name="Castanera R."/>
            <person name="Culley D."/>
            <person name="Daum C."/>
            <person name="Ezra D."/>
            <person name="Gonzalez J."/>
            <person name="Henrissat B."/>
            <person name="Kuo A."/>
            <person name="Liang C."/>
            <person name="Lipzen A."/>
            <person name="Lutzoni F."/>
            <person name="Magnuson J."/>
            <person name="Mondo S."/>
            <person name="Nolan M."/>
            <person name="Ohm R."/>
            <person name="Pangilinan J."/>
            <person name="Park H.-J."/>
            <person name="Ramirez L."/>
            <person name="Alfaro M."/>
            <person name="Sun H."/>
            <person name="Tritt A."/>
            <person name="Yoshinaga Y."/>
            <person name="Zwiers L.-H."/>
            <person name="Turgeon B."/>
            <person name="Goodwin S."/>
            <person name="Spatafora J."/>
            <person name="Crous P."/>
            <person name="Grigoriev I."/>
        </authorList>
    </citation>
    <scope>NUCLEOTIDE SEQUENCE</scope>
    <source>
        <strain evidence="2">CBS 122681</strain>
    </source>
</reference>
<dbReference type="EMBL" id="MU004298">
    <property type="protein sequence ID" value="KAF2660744.1"/>
    <property type="molecule type" value="Genomic_DNA"/>
</dbReference>
<keyword evidence="3" id="KW-1185">Reference proteome</keyword>
<accession>A0A6A6TQ71</accession>
<evidence type="ECO:0000313" key="3">
    <source>
        <dbReference type="Proteomes" id="UP000799324"/>
    </source>
</evidence>
<proteinExistence type="predicted"/>